<dbReference type="EMBL" id="BOMY01000016">
    <property type="protein sequence ID" value="GIF19663.1"/>
    <property type="molecule type" value="Genomic_DNA"/>
</dbReference>
<name>A0A919NK58_9ACTN</name>
<dbReference type="AlphaFoldDB" id="A0A919NK58"/>
<protein>
    <submittedName>
        <fullName evidence="1">Uncharacterized protein</fullName>
    </submittedName>
</protein>
<proteinExistence type="predicted"/>
<dbReference type="Proteomes" id="UP000623608">
    <property type="component" value="Unassembled WGS sequence"/>
</dbReference>
<accession>A0A919NK58</accession>
<gene>
    <name evidence="1" type="ORF">Ate02nite_23930</name>
</gene>
<evidence type="ECO:0000313" key="1">
    <source>
        <dbReference type="EMBL" id="GIF19663.1"/>
    </source>
</evidence>
<evidence type="ECO:0000313" key="2">
    <source>
        <dbReference type="Proteomes" id="UP000623608"/>
    </source>
</evidence>
<organism evidence="1 2">
    <name type="scientific">Paractinoplanes tereljensis</name>
    <dbReference type="NCBI Taxonomy" id="571912"/>
    <lineage>
        <taxon>Bacteria</taxon>
        <taxon>Bacillati</taxon>
        <taxon>Actinomycetota</taxon>
        <taxon>Actinomycetes</taxon>
        <taxon>Micromonosporales</taxon>
        <taxon>Micromonosporaceae</taxon>
        <taxon>Paractinoplanes</taxon>
    </lineage>
</organism>
<reference evidence="1" key="1">
    <citation type="submission" date="2021-01" db="EMBL/GenBank/DDBJ databases">
        <title>Whole genome shotgun sequence of Actinoplanes tereljensis NBRC 105297.</title>
        <authorList>
            <person name="Komaki H."/>
            <person name="Tamura T."/>
        </authorList>
    </citation>
    <scope>NUCLEOTIDE SEQUENCE</scope>
    <source>
        <strain evidence="1">NBRC 105297</strain>
    </source>
</reference>
<dbReference type="RefSeq" id="WP_203803935.1">
    <property type="nucleotide sequence ID" value="NZ_BOMY01000016.1"/>
</dbReference>
<sequence length="106" mass="11117">MAEDYSPSVAGSSMAADQLAMVGGMTTPSPYEGLNDKQVTTLRFMEQMTGMRVVPGPPPSGSPVARLVELTDALQAGRITPEACHEGIKAIMIEGLTPAELAELNL</sequence>
<comment type="caution">
    <text evidence="1">The sequence shown here is derived from an EMBL/GenBank/DDBJ whole genome shotgun (WGS) entry which is preliminary data.</text>
</comment>
<keyword evidence="2" id="KW-1185">Reference proteome</keyword>